<dbReference type="RefSeq" id="WP_151052068.1">
    <property type="nucleotide sequence ID" value="NZ_CP031700.1"/>
</dbReference>
<accession>A0A5J6PWH2</accession>
<evidence type="ECO:0000256" key="1">
    <source>
        <dbReference type="SAM" id="Phobius"/>
    </source>
</evidence>
<dbReference type="KEGG" id="nzl:D0T92_08845"/>
<keyword evidence="3" id="KW-1185">Reference proteome</keyword>
<evidence type="ECO:0000313" key="2">
    <source>
        <dbReference type="EMBL" id="QEY26626.1"/>
    </source>
</evidence>
<reference evidence="2 3" key="1">
    <citation type="submission" date="2018-08" db="EMBL/GenBank/DDBJ databases">
        <title>Neisseria zalophi ATCC BAA-2455 complete genome.</title>
        <authorList>
            <person name="Veseli I.A."/>
            <person name="Buttler R."/>
            <person name="Mascarenhas dos Santos A.C."/>
            <person name="Pombert J.-F."/>
        </authorList>
    </citation>
    <scope>NUCLEOTIDE SEQUENCE [LARGE SCALE GENOMIC DNA]</scope>
    <source>
        <strain evidence="2 3">ATCC BAA-2455</strain>
    </source>
</reference>
<gene>
    <name evidence="2" type="ORF">D0T92_08845</name>
</gene>
<name>A0A5J6PWH2_9NEIS</name>
<proteinExistence type="predicted"/>
<sequence>MQAFQTAFKPSRTALIITAVLHLWALLTCIFAFYGWMQIAGLVLLSASLIWAWRKQTLKQPEAIHQIAVSRLGQAAVFIGEEQIAFDAVLCDSSLISRYALFLKWHLGDRILWQFILPDMIDKESYRRLLVWARWGQPLSTRPSE</sequence>
<dbReference type="EMBL" id="CP031700">
    <property type="protein sequence ID" value="QEY26626.1"/>
    <property type="molecule type" value="Genomic_DNA"/>
</dbReference>
<dbReference type="Pfam" id="PF07254">
    <property type="entry name" value="Cpta_toxin"/>
    <property type="match status" value="1"/>
</dbReference>
<dbReference type="InterPro" id="IPR009883">
    <property type="entry name" value="YgfX"/>
</dbReference>
<keyword evidence="1" id="KW-0812">Transmembrane</keyword>
<feature type="transmembrane region" description="Helical" evidence="1">
    <location>
        <begin position="12"/>
        <end position="33"/>
    </location>
</feature>
<dbReference type="AlphaFoldDB" id="A0A5J6PWH2"/>
<organism evidence="2 3">
    <name type="scientific">Neisseria zalophi</name>
    <dbReference type="NCBI Taxonomy" id="640030"/>
    <lineage>
        <taxon>Bacteria</taxon>
        <taxon>Pseudomonadati</taxon>
        <taxon>Pseudomonadota</taxon>
        <taxon>Betaproteobacteria</taxon>
        <taxon>Neisseriales</taxon>
        <taxon>Neisseriaceae</taxon>
        <taxon>Neisseria</taxon>
    </lineage>
</organism>
<dbReference type="Proteomes" id="UP000325713">
    <property type="component" value="Chromosome"/>
</dbReference>
<keyword evidence="1" id="KW-1133">Transmembrane helix</keyword>
<protein>
    <submittedName>
        <fullName evidence="2">Uncharacterized protein</fullName>
    </submittedName>
</protein>
<keyword evidence="1" id="KW-0472">Membrane</keyword>
<dbReference type="OrthoDB" id="8613104at2"/>
<evidence type="ECO:0000313" key="3">
    <source>
        <dbReference type="Proteomes" id="UP000325713"/>
    </source>
</evidence>